<evidence type="ECO:0000256" key="3">
    <source>
        <dbReference type="ARBA" id="ARBA00022737"/>
    </source>
</evidence>
<evidence type="ECO:0000256" key="2">
    <source>
        <dbReference type="ARBA" id="ARBA00022679"/>
    </source>
</evidence>
<dbReference type="FunFam" id="2.160.10.10:FF:000008">
    <property type="entry name" value="Maltose O-acetyltransferase"/>
    <property type="match status" value="1"/>
</dbReference>
<evidence type="ECO:0000313" key="7">
    <source>
        <dbReference type="EMBL" id="WAT24195.1"/>
    </source>
</evidence>
<sequence length="194" mass="21054">MTSEKDKMLAGKIYDANYDQELVAARVDAKELCYDFNHARPSEEAKRQGIIRQLLGKTGNQFEITGPFYCDYGFNIEIGENFYANHNLVILDGAKVAFGDNVFVAPDCGFYTAGHPLDADRRNKGLEYAEPITVGNNVWFGGGVKVMPGVTIGDGTVIGGGSVVTKDIPANMIAVGNPCKPIREITEADARRDG</sequence>
<dbReference type="Gene3D" id="2.160.10.10">
    <property type="entry name" value="Hexapeptide repeat proteins"/>
    <property type="match status" value="1"/>
</dbReference>
<dbReference type="CDD" id="cd03357">
    <property type="entry name" value="LbH_MAT_GAT"/>
    <property type="match status" value="1"/>
</dbReference>
<evidence type="ECO:0000256" key="1">
    <source>
        <dbReference type="ARBA" id="ARBA00007274"/>
    </source>
</evidence>
<organism evidence="7 8">
    <name type="scientific">Aerococcus urinaeequi</name>
    <dbReference type="NCBI Taxonomy" id="51665"/>
    <lineage>
        <taxon>Bacteria</taxon>
        <taxon>Bacillati</taxon>
        <taxon>Bacillota</taxon>
        <taxon>Bacilli</taxon>
        <taxon>Lactobacillales</taxon>
        <taxon>Aerococcaceae</taxon>
        <taxon>Aerococcus</taxon>
    </lineage>
</organism>
<dbReference type="Proteomes" id="UP001164714">
    <property type="component" value="Chromosome"/>
</dbReference>
<dbReference type="InterPro" id="IPR024688">
    <property type="entry name" value="Mac_dom"/>
</dbReference>
<evidence type="ECO:0000313" key="8">
    <source>
        <dbReference type="Proteomes" id="UP001164714"/>
    </source>
</evidence>
<dbReference type="SUPFAM" id="SSF51161">
    <property type="entry name" value="Trimeric LpxA-like enzymes"/>
    <property type="match status" value="1"/>
</dbReference>
<dbReference type="Pfam" id="PF00132">
    <property type="entry name" value="Hexapep"/>
    <property type="match status" value="1"/>
</dbReference>
<accession>A0AA47G8D1</accession>
<dbReference type="InterPro" id="IPR001451">
    <property type="entry name" value="Hexapep"/>
</dbReference>
<dbReference type="RefSeq" id="WP_269104733.1">
    <property type="nucleotide sequence ID" value="NZ_CP114063.1"/>
</dbReference>
<dbReference type="InterPro" id="IPR011004">
    <property type="entry name" value="Trimer_LpxA-like_sf"/>
</dbReference>
<evidence type="ECO:0000259" key="6">
    <source>
        <dbReference type="SMART" id="SM01266"/>
    </source>
</evidence>
<dbReference type="AlphaFoldDB" id="A0AA47G8D1"/>
<gene>
    <name evidence="7" type="ORF">OZ415_08035</name>
</gene>
<evidence type="ECO:0000256" key="5">
    <source>
        <dbReference type="RuleBase" id="RU367021"/>
    </source>
</evidence>
<keyword evidence="2 5" id="KW-0808">Transferase</keyword>
<dbReference type="PANTHER" id="PTHR43017:SF1">
    <property type="entry name" value="ACETYLTRANSFERASE YJL218W-RELATED"/>
    <property type="match status" value="1"/>
</dbReference>
<dbReference type="EC" id="2.3.1.-" evidence="5"/>
<dbReference type="EMBL" id="CP114063">
    <property type="protein sequence ID" value="WAT24195.1"/>
    <property type="molecule type" value="Genomic_DNA"/>
</dbReference>
<feature type="domain" description="Maltose/galactoside acetyltransferase" evidence="6">
    <location>
        <begin position="5"/>
        <end position="60"/>
    </location>
</feature>
<comment type="similarity">
    <text evidence="1 5">Belongs to the transferase hexapeptide repeat family.</text>
</comment>
<keyword evidence="3" id="KW-0677">Repeat</keyword>
<keyword evidence="4 5" id="KW-0012">Acyltransferase</keyword>
<dbReference type="GO" id="GO:0008870">
    <property type="term" value="F:galactoside O-acetyltransferase activity"/>
    <property type="evidence" value="ECO:0007669"/>
    <property type="project" value="TreeGrafter"/>
</dbReference>
<proteinExistence type="inferred from homology"/>
<reference evidence="7" key="1">
    <citation type="submission" date="2022-12" db="EMBL/GenBank/DDBJ databases">
        <title>Whole genome sequence analysis of a duck derived balloon bacteium Aerococcus urinaeequi henan2020.</title>
        <authorList>
            <person name="Zhang H."/>
            <person name="Qiao H.X."/>
            <person name="Bian C.Z."/>
            <person name="Shu J.C."/>
        </authorList>
    </citation>
    <scope>NUCLEOTIDE SEQUENCE</scope>
    <source>
        <strain evidence="7">2020-HN-1</strain>
    </source>
</reference>
<dbReference type="PANTHER" id="PTHR43017">
    <property type="entry name" value="GALACTOSIDE O-ACETYLTRANSFERASE"/>
    <property type="match status" value="1"/>
</dbReference>
<dbReference type="SMART" id="SM01266">
    <property type="entry name" value="Mac"/>
    <property type="match status" value="1"/>
</dbReference>
<name>A0AA47G8D1_9LACT</name>
<protein>
    <recommendedName>
        <fullName evidence="5">Acetyltransferase</fullName>
        <ecNumber evidence="5">2.3.1.-</ecNumber>
    </recommendedName>
</protein>
<evidence type="ECO:0000256" key="4">
    <source>
        <dbReference type="ARBA" id="ARBA00023315"/>
    </source>
</evidence>
<dbReference type="InterPro" id="IPR039369">
    <property type="entry name" value="LacA-like"/>
</dbReference>
<dbReference type="Pfam" id="PF12464">
    <property type="entry name" value="Mac"/>
    <property type="match status" value="1"/>
</dbReference>